<protein>
    <submittedName>
        <fullName evidence="3">Phage abortive infection protein</fullName>
    </submittedName>
</protein>
<accession>A0ABT0TRK4</accession>
<dbReference type="Proteomes" id="UP001317191">
    <property type="component" value="Unassembled WGS sequence"/>
</dbReference>
<evidence type="ECO:0000313" key="4">
    <source>
        <dbReference type="Proteomes" id="UP001317191"/>
    </source>
</evidence>
<sequence>MKKEKDNLEEKDNWFIIISIIVCIVIIGLWVANYFCLIGLPATERGTIGDMFGVINSLFSGLALAGIILTILLQRKELKYQREELRDTRKEFQVQNETLKIQRFENTFFHLLDQFHQIVNTIDFTYHSKKKKEQPRSLSQMVNSPRAPLEDLESITITGRDVFRFKFNKLSESIKNQDDDFHTVYLSHYNQAKSDFGHYFRTLYRILKIIDETDFFYDGTTEEKEIFQIKYRYASILRAQISDYELGWIFYNCLSENGVEKFKPLIEKYSFFNNLPDDLIPDNEHFKLYNKSAFGK</sequence>
<organism evidence="3 4">
    <name type="scientific">Flavobacterium luminosum</name>
    <dbReference type="NCBI Taxonomy" id="2949086"/>
    <lineage>
        <taxon>Bacteria</taxon>
        <taxon>Pseudomonadati</taxon>
        <taxon>Bacteroidota</taxon>
        <taxon>Flavobacteriia</taxon>
        <taxon>Flavobacteriales</taxon>
        <taxon>Flavobacteriaceae</taxon>
        <taxon>Flavobacterium</taxon>
    </lineage>
</organism>
<name>A0ABT0TRK4_9FLAO</name>
<evidence type="ECO:0000313" key="3">
    <source>
        <dbReference type="EMBL" id="MCL9810131.1"/>
    </source>
</evidence>
<dbReference type="EMBL" id="JAMLJM010000018">
    <property type="protein sequence ID" value="MCL9810131.1"/>
    <property type="molecule type" value="Genomic_DNA"/>
</dbReference>
<keyword evidence="2" id="KW-0472">Membrane</keyword>
<keyword evidence="1" id="KW-0175">Coiled coil</keyword>
<feature type="coiled-coil region" evidence="1">
    <location>
        <begin position="75"/>
        <end position="102"/>
    </location>
</feature>
<proteinExistence type="predicted"/>
<feature type="transmembrane region" description="Helical" evidence="2">
    <location>
        <begin position="52"/>
        <end position="73"/>
    </location>
</feature>
<evidence type="ECO:0000256" key="1">
    <source>
        <dbReference type="SAM" id="Coils"/>
    </source>
</evidence>
<keyword evidence="4" id="KW-1185">Reference proteome</keyword>
<dbReference type="RefSeq" id="WP_250593519.1">
    <property type="nucleotide sequence ID" value="NZ_JAMLJM010000018.1"/>
</dbReference>
<feature type="transmembrane region" description="Helical" evidence="2">
    <location>
        <begin position="12"/>
        <end position="32"/>
    </location>
</feature>
<gene>
    <name evidence="3" type="ORF">NAT50_12265</name>
</gene>
<comment type="caution">
    <text evidence="3">The sequence shown here is derived from an EMBL/GenBank/DDBJ whole genome shotgun (WGS) entry which is preliminary data.</text>
</comment>
<dbReference type="Pfam" id="PF16872">
    <property type="entry name" value="putAbiC"/>
    <property type="match status" value="1"/>
</dbReference>
<keyword evidence="2" id="KW-1133">Transmembrane helix</keyword>
<reference evidence="3 4" key="1">
    <citation type="submission" date="2022-05" db="EMBL/GenBank/DDBJ databases">
        <title>Flavobacterium sp., isolated from activated sludge.</title>
        <authorList>
            <person name="Ran Q."/>
        </authorList>
    </citation>
    <scope>NUCLEOTIDE SEQUENCE [LARGE SCALE GENOMIC DNA]</scope>
    <source>
        <strain evidence="3 4">HXWNR70</strain>
    </source>
</reference>
<keyword evidence="2" id="KW-0812">Transmembrane</keyword>
<dbReference type="InterPro" id="IPR031709">
    <property type="entry name" value="PutAbiC"/>
</dbReference>
<evidence type="ECO:0000256" key="2">
    <source>
        <dbReference type="SAM" id="Phobius"/>
    </source>
</evidence>